<proteinExistence type="predicted"/>
<name>A0A3G3FWX2_9CUCU</name>
<geneLocation type="mitochondrion" evidence="2"/>
<keyword evidence="1" id="KW-0472">Membrane</keyword>
<accession>A0A3G3FWX2</accession>
<evidence type="ECO:0000313" key="2">
    <source>
        <dbReference type="EMBL" id="AYQ18955.1"/>
    </source>
</evidence>
<dbReference type="EMBL" id="MH836599">
    <property type="protein sequence ID" value="AYQ18955.1"/>
    <property type="molecule type" value="Genomic_DNA"/>
</dbReference>
<reference evidence="2" key="2">
    <citation type="submission" date="2018-09" db="EMBL/GenBank/DDBJ databases">
        <authorList>
            <person name="James G."/>
        </authorList>
    </citation>
    <scope>NUCLEOTIDE SEQUENCE</scope>
</reference>
<keyword evidence="1" id="KW-1133">Transmembrane helix</keyword>
<sequence>MINMLLSMSIMNSLMNISMKHPMSLGSTLLIQTALLTMMAGFLYMNLWYSYIMFLIMIGGLLVLFMYMTSIASNEKFLMPTKFMIIIPATIILYMTTKTFNPTYNSMSMKFNMTVLTQESFSKFLSSKWMITLIMMIYLIIAMIATVKISYFKSGSIRQMN</sequence>
<organism evidence="2">
    <name type="scientific">Leiochrinini sp. 2 ACP-2013</name>
    <dbReference type="NCBI Taxonomy" id="1434620"/>
    <lineage>
        <taxon>Eukaryota</taxon>
        <taxon>Metazoa</taxon>
        <taxon>Ecdysozoa</taxon>
        <taxon>Arthropoda</taxon>
        <taxon>Hexapoda</taxon>
        <taxon>Insecta</taxon>
        <taxon>Pterygota</taxon>
        <taxon>Neoptera</taxon>
        <taxon>Endopterygota</taxon>
        <taxon>Coleoptera</taxon>
        <taxon>Polyphaga</taxon>
        <taxon>Cucujiformia</taxon>
        <taxon>Tenebrionidae</taxon>
        <taxon>Diaperinae</taxon>
    </lineage>
</organism>
<gene>
    <name evidence="2" type="primary">nad6</name>
</gene>
<feature type="transmembrane region" description="Helical" evidence="1">
    <location>
        <begin position="129"/>
        <end position="151"/>
    </location>
</feature>
<feature type="transmembrane region" description="Helical" evidence="1">
    <location>
        <begin position="50"/>
        <end position="71"/>
    </location>
</feature>
<feature type="transmembrane region" description="Helical" evidence="1">
    <location>
        <begin position="83"/>
        <end position="100"/>
    </location>
</feature>
<evidence type="ECO:0000256" key="1">
    <source>
        <dbReference type="SAM" id="Phobius"/>
    </source>
</evidence>
<keyword evidence="2" id="KW-0496">Mitochondrion</keyword>
<reference evidence="2" key="1">
    <citation type="journal article" date="2015" name="Mol. Biol. Evol.">
        <title>Soup to Tree: The Phylogeny of Beetles Inferred by Mitochondrial Metagenomics of a Bornean Rainforest Sample.</title>
        <authorList>
            <person name="Crampton-Platt A."/>
            <person name="Timmermans M.J."/>
            <person name="Gimmel M.L."/>
            <person name="Kutty S.N."/>
            <person name="Cockerill T.D."/>
            <person name="Vun Khen C."/>
            <person name="Vogler A.P."/>
        </authorList>
    </citation>
    <scope>NUCLEOTIDE SEQUENCE</scope>
</reference>
<protein>
    <submittedName>
        <fullName evidence="2">NADH dehydrogenase subunit 6</fullName>
    </submittedName>
</protein>
<dbReference type="AlphaFoldDB" id="A0A3G3FWX2"/>
<keyword evidence="1" id="KW-0812">Transmembrane</keyword>